<dbReference type="EMBL" id="FNCF01000001">
    <property type="protein sequence ID" value="SDF68001.1"/>
    <property type="molecule type" value="Genomic_DNA"/>
</dbReference>
<keyword evidence="4" id="KW-1185">Reference proteome</keyword>
<feature type="transmembrane region" description="Helical" evidence="2">
    <location>
        <begin position="15"/>
        <end position="36"/>
    </location>
</feature>
<dbReference type="Proteomes" id="UP000198863">
    <property type="component" value="Unassembled WGS sequence"/>
</dbReference>
<dbReference type="PANTHER" id="PTHR30221">
    <property type="entry name" value="SMALL-CONDUCTANCE MECHANOSENSITIVE CHANNEL"/>
    <property type="match status" value="1"/>
</dbReference>
<keyword evidence="2" id="KW-0472">Membrane</keyword>
<dbReference type="Pfam" id="PF05552">
    <property type="entry name" value="MS_channel_1st_1"/>
    <property type="match status" value="2"/>
</dbReference>
<dbReference type="RefSeq" id="WP_091058624.1">
    <property type="nucleotide sequence ID" value="NZ_FNCF01000001.1"/>
</dbReference>
<dbReference type="AlphaFoldDB" id="A0A1G7N253"/>
<dbReference type="OrthoDB" id="5184470at2"/>
<protein>
    <submittedName>
        <fullName evidence="3">Conserved TM helix</fullName>
    </submittedName>
</protein>
<gene>
    <name evidence="3" type="ORF">SAMN05660324_0864</name>
</gene>
<organism evidence="3 4">
    <name type="scientific">Klenkia brasiliensis</name>
    <dbReference type="NCBI Taxonomy" id="333142"/>
    <lineage>
        <taxon>Bacteria</taxon>
        <taxon>Bacillati</taxon>
        <taxon>Actinomycetota</taxon>
        <taxon>Actinomycetes</taxon>
        <taxon>Geodermatophilales</taxon>
        <taxon>Geodermatophilaceae</taxon>
        <taxon>Klenkia</taxon>
    </lineage>
</organism>
<feature type="region of interest" description="Disordered" evidence="1">
    <location>
        <begin position="222"/>
        <end position="244"/>
    </location>
</feature>
<keyword evidence="2" id="KW-1133">Transmembrane helix</keyword>
<dbReference type="Gene3D" id="1.10.287.1260">
    <property type="match status" value="1"/>
</dbReference>
<accession>A0A1G7N253</accession>
<dbReference type="GO" id="GO:0008381">
    <property type="term" value="F:mechanosensitive monoatomic ion channel activity"/>
    <property type="evidence" value="ECO:0007669"/>
    <property type="project" value="InterPro"/>
</dbReference>
<feature type="transmembrane region" description="Helical" evidence="2">
    <location>
        <begin position="75"/>
        <end position="96"/>
    </location>
</feature>
<sequence>MSSLRDSFTTLLDTIVQFLPKLVGFLLILIIGYFIAKALQKIVDKVLEKVGFDRAVERGGIKKALARSQYDASDILAKIVFYAVMLFVLSTAFGVFGRNPISDYLSAIIGYLPKVFVAILILVIASAIAAGAKLLVQNTLGGLSYGRILANVASTVVLALGVIAALDQLEIAQNVVNAVLYATLAAVVGIAVVAVGGGGIAPMRQRWESTLAKVDAEAPAARREVQNTGSPVDAVRDEAQRYTS</sequence>
<name>A0A1G7N253_9ACTN</name>
<feature type="transmembrane region" description="Helical" evidence="2">
    <location>
        <begin position="178"/>
        <end position="201"/>
    </location>
</feature>
<feature type="compositionally biased region" description="Basic and acidic residues" evidence="1">
    <location>
        <begin position="234"/>
        <end position="244"/>
    </location>
</feature>
<evidence type="ECO:0000256" key="1">
    <source>
        <dbReference type="SAM" id="MobiDB-lite"/>
    </source>
</evidence>
<proteinExistence type="predicted"/>
<evidence type="ECO:0000256" key="2">
    <source>
        <dbReference type="SAM" id="Phobius"/>
    </source>
</evidence>
<reference evidence="4" key="1">
    <citation type="submission" date="2016-10" db="EMBL/GenBank/DDBJ databases">
        <authorList>
            <person name="Varghese N."/>
            <person name="Submissions S."/>
        </authorList>
    </citation>
    <scope>NUCLEOTIDE SEQUENCE [LARGE SCALE GENOMIC DNA]</scope>
    <source>
        <strain evidence="4">DSM 44526</strain>
    </source>
</reference>
<dbReference type="PANTHER" id="PTHR30221:SF1">
    <property type="entry name" value="SMALL-CONDUCTANCE MECHANOSENSITIVE CHANNEL"/>
    <property type="match status" value="1"/>
</dbReference>
<keyword evidence="2" id="KW-0812">Transmembrane</keyword>
<feature type="transmembrane region" description="Helical" evidence="2">
    <location>
        <begin position="116"/>
        <end position="136"/>
    </location>
</feature>
<evidence type="ECO:0000313" key="3">
    <source>
        <dbReference type="EMBL" id="SDF68001.1"/>
    </source>
</evidence>
<dbReference type="InterPro" id="IPR008910">
    <property type="entry name" value="MSC_TM_helix"/>
</dbReference>
<feature type="transmembrane region" description="Helical" evidence="2">
    <location>
        <begin position="148"/>
        <end position="166"/>
    </location>
</feature>
<dbReference type="InterPro" id="IPR045275">
    <property type="entry name" value="MscS_archaea/bacteria_type"/>
</dbReference>
<evidence type="ECO:0000313" key="4">
    <source>
        <dbReference type="Proteomes" id="UP000198863"/>
    </source>
</evidence>